<protein>
    <submittedName>
        <fullName evidence="2">Uncharacterized protein</fullName>
    </submittedName>
</protein>
<dbReference type="EMBL" id="LXQD01000351">
    <property type="protein sequence ID" value="RCJ18025.1"/>
    <property type="molecule type" value="Genomic_DNA"/>
</dbReference>
<comment type="caution">
    <text evidence="2">The sequence shown here is derived from an EMBL/GenBank/DDBJ whole genome shotgun (WGS) entry which is preliminary data.</text>
</comment>
<dbReference type="AlphaFoldDB" id="A0A367Q1Y4"/>
<reference evidence="2" key="1">
    <citation type="submission" date="2016-04" db="EMBL/GenBank/DDBJ databases">
        <authorList>
            <person name="Tabuchi Yagui T.R."/>
        </authorList>
    </citation>
    <scope>NUCLEOTIDE SEQUENCE [LARGE SCALE GENOMIC DNA]</scope>
    <source>
        <strain evidence="2">NIES-26</strain>
    </source>
</reference>
<evidence type="ECO:0000313" key="3">
    <source>
        <dbReference type="Proteomes" id="UP000252107"/>
    </source>
</evidence>
<proteinExistence type="predicted"/>
<sequence>MSGDQTRSVYAIQQDLTLVRDKLYHYQQIQTLGYSLKLDNLRTKTLFCQEQGKIKTSKSDRKHHPANELLP</sequence>
<keyword evidence="3" id="KW-1185">Reference proteome</keyword>
<feature type="region of interest" description="Disordered" evidence="1">
    <location>
        <begin position="52"/>
        <end position="71"/>
    </location>
</feature>
<name>A0A367Q1Y4_9NOSO</name>
<dbReference type="Proteomes" id="UP000252107">
    <property type="component" value="Unassembled WGS sequence"/>
</dbReference>
<organism evidence="2 3">
    <name type="scientific">Nostoc minutum NIES-26</name>
    <dbReference type="NCBI Taxonomy" id="1844469"/>
    <lineage>
        <taxon>Bacteria</taxon>
        <taxon>Bacillati</taxon>
        <taxon>Cyanobacteriota</taxon>
        <taxon>Cyanophyceae</taxon>
        <taxon>Nostocales</taxon>
        <taxon>Nostocaceae</taxon>
        <taxon>Nostoc</taxon>
    </lineage>
</organism>
<gene>
    <name evidence="2" type="ORF">A6770_33320</name>
</gene>
<evidence type="ECO:0000313" key="2">
    <source>
        <dbReference type="EMBL" id="RCJ18025.1"/>
    </source>
</evidence>
<evidence type="ECO:0000256" key="1">
    <source>
        <dbReference type="SAM" id="MobiDB-lite"/>
    </source>
</evidence>
<accession>A0A367Q1Y4</accession>